<evidence type="ECO:0000313" key="1">
    <source>
        <dbReference type="EMBL" id="MDH6284636.1"/>
    </source>
</evidence>
<dbReference type="EMBL" id="JARXVC010000025">
    <property type="protein sequence ID" value="MDH6284636.1"/>
    <property type="molecule type" value="Genomic_DNA"/>
</dbReference>
<evidence type="ECO:0000313" key="2">
    <source>
        <dbReference type="Proteomes" id="UP001160334"/>
    </source>
</evidence>
<gene>
    <name evidence="1" type="ORF">M2280_005897</name>
</gene>
<dbReference type="RefSeq" id="WP_280763849.1">
    <property type="nucleotide sequence ID" value="NZ_JARXVC010000025.1"/>
</dbReference>
<name>A0ABT6MJY7_9NOCA</name>
<dbReference type="Proteomes" id="UP001160334">
    <property type="component" value="Unassembled WGS sequence"/>
</dbReference>
<protein>
    <submittedName>
        <fullName evidence="1">Uncharacterized protein</fullName>
    </submittedName>
</protein>
<sequence length="160" mass="17478">MTDRAVLTARIRRDQGHVLPSFTAGAPVESMSTVVAESLETENVTLTVTITSRSFHAEARRWDAAVSGTVVTVTVASSDATSGARRHIQLAEPEAWARAAFAEFDDDSQRIYLLGGVDPDTGRPEHGLVVYRLYLDDDAVPIRVPPQLLSTPHYWVGPLH</sequence>
<keyword evidence="2" id="KW-1185">Reference proteome</keyword>
<proteinExistence type="predicted"/>
<comment type="caution">
    <text evidence="1">The sequence shown here is derived from an EMBL/GenBank/DDBJ whole genome shotgun (WGS) entry which is preliminary data.</text>
</comment>
<reference evidence="1 2" key="1">
    <citation type="submission" date="2023-04" db="EMBL/GenBank/DDBJ databases">
        <title>Forest soil microbial communities from Buena Vista Peninsula, Colon Province, Panama.</title>
        <authorList>
            <person name="Bouskill N."/>
        </authorList>
    </citation>
    <scope>NUCLEOTIDE SEQUENCE [LARGE SCALE GENOMIC DNA]</scope>
    <source>
        <strain evidence="1 2">CFH S0262</strain>
    </source>
</reference>
<organism evidence="1 2">
    <name type="scientific">Prescottella agglutinans</name>
    <dbReference type="NCBI Taxonomy" id="1644129"/>
    <lineage>
        <taxon>Bacteria</taxon>
        <taxon>Bacillati</taxon>
        <taxon>Actinomycetota</taxon>
        <taxon>Actinomycetes</taxon>
        <taxon>Mycobacteriales</taxon>
        <taxon>Nocardiaceae</taxon>
        <taxon>Prescottella</taxon>
    </lineage>
</organism>
<accession>A0ABT6MJY7</accession>